<dbReference type="EMBL" id="CP159485">
    <property type="protein sequence ID" value="XCI27456.1"/>
    <property type="molecule type" value="Genomic_DNA"/>
</dbReference>
<accession>A0AAU8HQP4</accession>
<reference evidence="1" key="1">
    <citation type="journal article" date="2018" name="Antonie Van Leeuwenhoek">
        <title>Proteinivorax hydrogeniformans sp. nov., an anaerobic, haloalkaliphilic bacterium fermenting proteinaceous compounds with high hydrogen production.</title>
        <authorList>
            <person name="Boltyanskaya Y."/>
            <person name="Detkova E."/>
            <person name="Pimenov N."/>
            <person name="Kevbrin V."/>
        </authorList>
    </citation>
    <scope>NUCLEOTIDE SEQUENCE</scope>
    <source>
        <strain evidence="1">Z-710</strain>
    </source>
</reference>
<gene>
    <name evidence="1" type="ORF">PRVXH_001354</name>
</gene>
<dbReference type="AlphaFoldDB" id="A0AAU8HQP4"/>
<organism evidence="1">
    <name type="scientific">Proteinivorax hydrogeniformans</name>
    <dbReference type="NCBI Taxonomy" id="1826727"/>
    <lineage>
        <taxon>Bacteria</taxon>
        <taxon>Bacillati</taxon>
        <taxon>Bacillota</taxon>
        <taxon>Clostridia</taxon>
        <taxon>Eubacteriales</taxon>
        <taxon>Proteinivoracaceae</taxon>
        <taxon>Proteinivorax</taxon>
    </lineage>
</organism>
<sequence>MSSLLYTPMPEHALYDHSVEPKQLHEIHLEGNTILQTEKLEEGYKVVRVISSDCQNYLNPLFQPGSIINFKG</sequence>
<dbReference type="InterPro" id="IPR025619">
    <property type="entry name" value="YlzJ"/>
</dbReference>
<reference evidence="1" key="2">
    <citation type="submission" date="2024-06" db="EMBL/GenBank/DDBJ databases">
        <authorList>
            <person name="Petrova K.O."/>
            <person name="Toshchakov S.V."/>
            <person name="Boltjanskaja Y.V."/>
            <person name="Kevbrin V.V."/>
        </authorList>
    </citation>
    <scope>NUCLEOTIDE SEQUENCE</scope>
    <source>
        <strain evidence="1">Z-710</strain>
    </source>
</reference>
<dbReference type="Pfam" id="PF14035">
    <property type="entry name" value="YlzJ"/>
    <property type="match status" value="1"/>
</dbReference>
<protein>
    <submittedName>
        <fullName evidence="1">YlzJ-like family protein</fullName>
    </submittedName>
</protein>
<proteinExistence type="predicted"/>
<dbReference type="RefSeq" id="WP_353892034.1">
    <property type="nucleotide sequence ID" value="NZ_CP159485.1"/>
</dbReference>
<evidence type="ECO:0000313" key="1">
    <source>
        <dbReference type="EMBL" id="XCI27456.1"/>
    </source>
</evidence>
<name>A0AAU8HQP4_9FIRM</name>